<comment type="caution">
    <text evidence="10">The sequence shown here is derived from an EMBL/GenBank/DDBJ whole genome shotgun (WGS) entry which is preliminary data.</text>
</comment>
<dbReference type="Proteomes" id="UP001314170">
    <property type="component" value="Unassembled WGS sequence"/>
</dbReference>
<feature type="repeat" description="ANK" evidence="7">
    <location>
        <begin position="117"/>
        <end position="149"/>
    </location>
</feature>
<keyword evidence="4 8" id="KW-1133">Transmembrane helix</keyword>
<feature type="repeat" description="ANK" evidence="7">
    <location>
        <begin position="34"/>
        <end position="55"/>
    </location>
</feature>
<feature type="repeat" description="ANK" evidence="7">
    <location>
        <begin position="68"/>
        <end position="100"/>
    </location>
</feature>
<keyword evidence="3" id="KW-0677">Repeat</keyword>
<dbReference type="GO" id="GO:0005886">
    <property type="term" value="C:plasma membrane"/>
    <property type="evidence" value="ECO:0007669"/>
    <property type="project" value="TreeGrafter"/>
</dbReference>
<dbReference type="Pfam" id="PF13962">
    <property type="entry name" value="PGG"/>
    <property type="match status" value="1"/>
</dbReference>
<evidence type="ECO:0000256" key="2">
    <source>
        <dbReference type="ARBA" id="ARBA00022692"/>
    </source>
</evidence>
<evidence type="ECO:0000313" key="11">
    <source>
        <dbReference type="Proteomes" id="UP001314170"/>
    </source>
</evidence>
<evidence type="ECO:0000256" key="1">
    <source>
        <dbReference type="ARBA" id="ARBA00004141"/>
    </source>
</evidence>
<reference evidence="10 11" key="1">
    <citation type="submission" date="2024-01" db="EMBL/GenBank/DDBJ databases">
        <authorList>
            <person name="Waweru B."/>
        </authorList>
    </citation>
    <scope>NUCLEOTIDE SEQUENCE [LARGE SCALE GENOMIC DNA]</scope>
</reference>
<dbReference type="PROSITE" id="PS50088">
    <property type="entry name" value="ANK_REPEAT"/>
    <property type="match status" value="5"/>
</dbReference>
<dbReference type="InterPro" id="IPR002110">
    <property type="entry name" value="Ankyrin_rpt"/>
</dbReference>
<keyword evidence="2 8" id="KW-0812">Transmembrane</keyword>
<feature type="domain" description="PGG" evidence="9">
    <location>
        <begin position="391"/>
        <end position="500"/>
    </location>
</feature>
<gene>
    <name evidence="10" type="ORF">DCAF_LOCUS13404</name>
</gene>
<evidence type="ECO:0000256" key="6">
    <source>
        <dbReference type="ARBA" id="ARBA00023136"/>
    </source>
</evidence>
<sequence length="556" mass="61662">MDSRLYKVAKSGNIHFLLHLLNENPSLLTKLTPQGNTPLHIAVQFGHKGVVVEIYNRCRSLLTRLNSNGDSPLHVAARCGHFSIVDFLVKEVVSAKRRSTQNEKTGKFDVLRQGNKDNNTILHEAVMNGNISVVQLLLRVDPELARFENYAGESPLFLASREGKKDILDQILISTPSSAHGGLEGQTALHAAVIERHSDIMEILLREKPQLIREADHHLRTPLYYAASLGDHKAVERLLEFDTCIAYALDRDGRSALHVAAKNGHAKVVERIIYYCPDSGELLDLNGRSVLHFAVLSGKVNVVRCVLETAELQCLVNQADNGGNTPLHLAAIEKQTWIMRCLIWDERVDQRARNNIITSIWRKLSSVSNGITKKKNPPYCTDHEAIARTQTYKRMGHTLLMVATLIATVTFAAAFTLPGGFDNNLGPRQGVALLESSKPLKWFIISDAIAMASSIIAACIIFLGVVTNDESYVYYLASATLLTCIALQSAATAFLSGIVAALPDQPFVDSVTYIVGIAFHVCTFLFLLQLAHIFLVSEICQFLIFRFWKMKSKINK</sequence>
<dbReference type="SMART" id="SM00248">
    <property type="entry name" value="ANK"/>
    <property type="match status" value="9"/>
</dbReference>
<evidence type="ECO:0000259" key="9">
    <source>
        <dbReference type="Pfam" id="PF13962"/>
    </source>
</evidence>
<feature type="transmembrane region" description="Helical" evidence="8">
    <location>
        <begin position="513"/>
        <end position="545"/>
    </location>
</feature>
<dbReference type="PROSITE" id="PS50297">
    <property type="entry name" value="ANK_REP_REGION"/>
    <property type="match status" value="5"/>
</dbReference>
<dbReference type="AlphaFoldDB" id="A0AAV1RQP2"/>
<dbReference type="FunFam" id="1.25.40.20:FF:001029">
    <property type="entry name" value="Uncharacterized protein"/>
    <property type="match status" value="1"/>
</dbReference>
<dbReference type="PANTHER" id="PTHR24186">
    <property type="entry name" value="PROTEIN PHOSPHATASE 1 REGULATORY SUBUNIT"/>
    <property type="match status" value="1"/>
</dbReference>
<comment type="subcellular location">
    <subcellularLocation>
        <location evidence="1">Membrane</location>
        <topology evidence="1">Multi-pass membrane protein</topology>
    </subcellularLocation>
</comment>
<proteinExistence type="predicted"/>
<dbReference type="Gene3D" id="1.25.40.20">
    <property type="entry name" value="Ankyrin repeat-containing domain"/>
    <property type="match status" value="3"/>
</dbReference>
<feature type="transmembrane region" description="Helical" evidence="8">
    <location>
        <begin position="473"/>
        <end position="501"/>
    </location>
</feature>
<evidence type="ECO:0000313" key="10">
    <source>
        <dbReference type="EMBL" id="CAK7338358.1"/>
    </source>
</evidence>
<evidence type="ECO:0000256" key="3">
    <source>
        <dbReference type="ARBA" id="ARBA00022737"/>
    </source>
</evidence>
<keyword evidence="6 8" id="KW-0472">Membrane</keyword>
<dbReference type="EMBL" id="CAWUPB010001116">
    <property type="protein sequence ID" value="CAK7338358.1"/>
    <property type="molecule type" value="Genomic_DNA"/>
</dbReference>
<name>A0AAV1RQP2_9ROSI</name>
<feature type="transmembrane region" description="Helical" evidence="8">
    <location>
        <begin position="398"/>
        <end position="421"/>
    </location>
</feature>
<dbReference type="InterPro" id="IPR026961">
    <property type="entry name" value="PGG_dom"/>
</dbReference>
<evidence type="ECO:0000256" key="4">
    <source>
        <dbReference type="ARBA" id="ARBA00022989"/>
    </source>
</evidence>
<keyword evidence="11" id="KW-1185">Reference proteome</keyword>
<accession>A0AAV1RQP2</accession>
<feature type="repeat" description="ANK" evidence="7">
    <location>
        <begin position="184"/>
        <end position="206"/>
    </location>
</feature>
<feature type="transmembrane region" description="Helical" evidence="8">
    <location>
        <begin position="441"/>
        <end position="466"/>
    </location>
</feature>
<evidence type="ECO:0000256" key="5">
    <source>
        <dbReference type="ARBA" id="ARBA00023043"/>
    </source>
</evidence>
<dbReference type="PANTHER" id="PTHR24186:SF46">
    <property type="entry name" value="PROTEIN ACCELERATED CELL DEATH 6-LIKE"/>
    <property type="match status" value="1"/>
</dbReference>
<evidence type="ECO:0000256" key="7">
    <source>
        <dbReference type="PROSITE-ProRule" id="PRU00023"/>
    </source>
</evidence>
<organism evidence="10 11">
    <name type="scientific">Dovyalis caffra</name>
    <dbReference type="NCBI Taxonomy" id="77055"/>
    <lineage>
        <taxon>Eukaryota</taxon>
        <taxon>Viridiplantae</taxon>
        <taxon>Streptophyta</taxon>
        <taxon>Embryophyta</taxon>
        <taxon>Tracheophyta</taxon>
        <taxon>Spermatophyta</taxon>
        <taxon>Magnoliopsida</taxon>
        <taxon>eudicotyledons</taxon>
        <taxon>Gunneridae</taxon>
        <taxon>Pentapetalae</taxon>
        <taxon>rosids</taxon>
        <taxon>fabids</taxon>
        <taxon>Malpighiales</taxon>
        <taxon>Salicaceae</taxon>
        <taxon>Flacourtieae</taxon>
        <taxon>Dovyalis</taxon>
    </lineage>
</organism>
<dbReference type="InterPro" id="IPR036770">
    <property type="entry name" value="Ankyrin_rpt-contain_sf"/>
</dbReference>
<feature type="repeat" description="ANK" evidence="7">
    <location>
        <begin position="252"/>
        <end position="273"/>
    </location>
</feature>
<protein>
    <recommendedName>
        <fullName evidence="9">PGG domain-containing protein</fullName>
    </recommendedName>
</protein>
<dbReference type="SUPFAM" id="SSF48403">
    <property type="entry name" value="Ankyrin repeat"/>
    <property type="match status" value="1"/>
</dbReference>
<dbReference type="Pfam" id="PF12796">
    <property type="entry name" value="Ank_2"/>
    <property type="match status" value="4"/>
</dbReference>
<evidence type="ECO:0000256" key="8">
    <source>
        <dbReference type="SAM" id="Phobius"/>
    </source>
</evidence>
<keyword evidence="5 7" id="KW-0040">ANK repeat</keyword>